<keyword evidence="1" id="KW-0238">DNA-binding</keyword>
<reference evidence="3" key="1">
    <citation type="submission" date="2021-01" db="EMBL/GenBank/DDBJ databases">
        <authorList>
            <person name="Corre E."/>
            <person name="Pelletier E."/>
            <person name="Niang G."/>
            <person name="Scheremetjew M."/>
            <person name="Finn R."/>
            <person name="Kale V."/>
            <person name="Holt S."/>
            <person name="Cochrane G."/>
            <person name="Meng A."/>
            <person name="Brown T."/>
            <person name="Cohen L."/>
        </authorList>
    </citation>
    <scope>NUCLEOTIDE SEQUENCE</scope>
    <source>
        <strain evidence="3">NY070348D</strain>
    </source>
</reference>
<dbReference type="AlphaFoldDB" id="A0A7S2SH84"/>
<dbReference type="InterPro" id="IPR010095">
    <property type="entry name" value="Cas12f1-like_TNB"/>
</dbReference>
<proteinExistence type="predicted"/>
<dbReference type="Pfam" id="PF07282">
    <property type="entry name" value="Cas12f1-like_TNB"/>
    <property type="match status" value="1"/>
</dbReference>
<evidence type="ECO:0000313" key="3">
    <source>
        <dbReference type="EMBL" id="CAD9700040.1"/>
    </source>
</evidence>
<gene>
    <name evidence="3" type="ORF">QSP1433_LOCUS14119</name>
</gene>
<name>A0A7S2SH84_9STRA</name>
<dbReference type="EMBL" id="HBHK01022210">
    <property type="protein sequence ID" value="CAD9700040.1"/>
    <property type="molecule type" value="Transcribed_RNA"/>
</dbReference>
<sequence length="205" mass="23219">MNTMVIEVGAKHFSEKMRSKGYWIDRKRKYKPDDPRYGDTRTVKDVEQMKRAYRKKLHINFARLLSSCFTHIILPTWDVRALKSRKRSLSSGISRSMLATGFGQFRDIVISVCKCNPNVKLYHNADESWSSKVCGGCGEAAHDLGTTKTHRCKSRGISQRRDGGAARTILIKLIFHKIKESESKPLSQVPTTFCGCISAFYPTGP</sequence>
<accession>A0A7S2SH84</accession>
<evidence type="ECO:0000256" key="1">
    <source>
        <dbReference type="ARBA" id="ARBA00023125"/>
    </source>
</evidence>
<protein>
    <recommendedName>
        <fullName evidence="2">Cas12f1-like TNB domain-containing protein</fullName>
    </recommendedName>
</protein>
<evidence type="ECO:0000259" key="2">
    <source>
        <dbReference type="Pfam" id="PF07282"/>
    </source>
</evidence>
<organism evidence="3">
    <name type="scientific">Mucochytrium quahogii</name>
    <dbReference type="NCBI Taxonomy" id="96639"/>
    <lineage>
        <taxon>Eukaryota</taxon>
        <taxon>Sar</taxon>
        <taxon>Stramenopiles</taxon>
        <taxon>Bigyra</taxon>
        <taxon>Labyrinthulomycetes</taxon>
        <taxon>Thraustochytrida</taxon>
        <taxon>Thraustochytriidae</taxon>
        <taxon>Mucochytrium</taxon>
    </lineage>
</organism>
<feature type="domain" description="Cas12f1-like TNB" evidence="2">
    <location>
        <begin position="102"/>
        <end position="169"/>
    </location>
</feature>